<accession>A0ABR3FW56</accession>
<evidence type="ECO:0000259" key="1">
    <source>
        <dbReference type="Pfam" id="PF03795"/>
    </source>
</evidence>
<dbReference type="PANTHER" id="PTHR33606">
    <property type="entry name" value="PROTEIN YCII"/>
    <property type="match status" value="1"/>
</dbReference>
<evidence type="ECO:0000313" key="3">
    <source>
        <dbReference type="Proteomes" id="UP001465976"/>
    </source>
</evidence>
<dbReference type="Pfam" id="PF03795">
    <property type="entry name" value="YCII"/>
    <property type="match status" value="1"/>
</dbReference>
<keyword evidence="3" id="KW-1185">Reference proteome</keyword>
<feature type="domain" description="YCII-related" evidence="1">
    <location>
        <begin position="11"/>
        <end position="103"/>
    </location>
</feature>
<dbReference type="Proteomes" id="UP001465976">
    <property type="component" value="Unassembled WGS sequence"/>
</dbReference>
<reference evidence="2 3" key="1">
    <citation type="submission" date="2024-02" db="EMBL/GenBank/DDBJ databases">
        <title>A draft genome for the cacao thread blight pathogen Marasmius crinis-equi.</title>
        <authorList>
            <person name="Cohen S.P."/>
            <person name="Baruah I.K."/>
            <person name="Amoako-Attah I."/>
            <person name="Bukari Y."/>
            <person name="Meinhardt L.W."/>
            <person name="Bailey B.A."/>
        </authorList>
    </citation>
    <scope>NUCLEOTIDE SEQUENCE [LARGE SCALE GENOMIC DNA]</scope>
    <source>
        <strain evidence="2 3">GH-76</strain>
    </source>
</reference>
<evidence type="ECO:0000313" key="2">
    <source>
        <dbReference type="EMBL" id="KAL0579747.1"/>
    </source>
</evidence>
<gene>
    <name evidence="2" type="ORF">V5O48_002241</name>
</gene>
<name>A0ABR3FW56_9AGAR</name>
<dbReference type="PANTHER" id="PTHR33606:SF3">
    <property type="entry name" value="PROTEIN YCII"/>
    <property type="match status" value="1"/>
</dbReference>
<dbReference type="InterPro" id="IPR051807">
    <property type="entry name" value="Sec-metab_biosynth-assoc"/>
</dbReference>
<sequence length="115" mass="13021">MSKSASGKFLFYAYAPDRTEEGTFEKRMSVRPQHVELLKENIANGSIRVAAALLTPESLHAAQEDRKMIGSTFFWEGESIEEVRTKLQADPYWVNDVWDKEKVIITPVHAATPIP</sequence>
<dbReference type="InterPro" id="IPR005545">
    <property type="entry name" value="YCII"/>
</dbReference>
<dbReference type="InterPro" id="IPR011008">
    <property type="entry name" value="Dimeric_a/b-barrel"/>
</dbReference>
<comment type="caution">
    <text evidence="2">The sequence shown here is derived from an EMBL/GenBank/DDBJ whole genome shotgun (WGS) entry which is preliminary data.</text>
</comment>
<organism evidence="2 3">
    <name type="scientific">Marasmius crinis-equi</name>
    <dbReference type="NCBI Taxonomy" id="585013"/>
    <lineage>
        <taxon>Eukaryota</taxon>
        <taxon>Fungi</taxon>
        <taxon>Dikarya</taxon>
        <taxon>Basidiomycota</taxon>
        <taxon>Agaricomycotina</taxon>
        <taxon>Agaricomycetes</taxon>
        <taxon>Agaricomycetidae</taxon>
        <taxon>Agaricales</taxon>
        <taxon>Marasmiineae</taxon>
        <taxon>Marasmiaceae</taxon>
        <taxon>Marasmius</taxon>
    </lineage>
</organism>
<protein>
    <recommendedName>
        <fullName evidence="1">YCII-related domain-containing protein</fullName>
    </recommendedName>
</protein>
<dbReference type="EMBL" id="JBAHYK010000049">
    <property type="protein sequence ID" value="KAL0579747.1"/>
    <property type="molecule type" value="Genomic_DNA"/>
</dbReference>
<dbReference type="Gene3D" id="3.30.70.1060">
    <property type="entry name" value="Dimeric alpha+beta barrel"/>
    <property type="match status" value="1"/>
</dbReference>
<proteinExistence type="predicted"/>
<dbReference type="SUPFAM" id="SSF54909">
    <property type="entry name" value="Dimeric alpha+beta barrel"/>
    <property type="match status" value="1"/>
</dbReference>